<dbReference type="Gene3D" id="2.10.70.100">
    <property type="match status" value="1"/>
</dbReference>
<dbReference type="SUPFAM" id="SSF55785">
    <property type="entry name" value="PYP-like sensor domain (PAS domain)"/>
    <property type="match status" value="4"/>
</dbReference>
<dbReference type="FunFam" id="1.10.287.130:FF:000002">
    <property type="entry name" value="Two-component osmosensing histidine kinase"/>
    <property type="match status" value="1"/>
</dbReference>
<sequence>MPPSPPPSGRNFGRLTLLATTAVIGALMTLAVLVSQSLERDRTLKELAVRLPIQVSLRSATLTQVLDRLRLDTQFLSKVPPVPGLARAGGLTGVDAQEKTTGGLWERRLKDVFAAYAAANPRLTRLRYVGVADNGRELVRVDRVGNQIRIVPPDGLRPQQDRDYFSATMAAPPGDIHLSDVDLNSQADESGQARAPTLRAATPVMGGDGAPFGMIVLDIDMQPALEELEANIPPGFRVYLTNQDGDYLAHPDPGATFGFERGRRRRWQDDFTPLPHREGEPHPLSLYAGMGGEMYTMSRAIPLDSWDPARTLTLTVAVPDTFIQDRVAAVRRATLQDMGIGALLIGALLYLVVHNIRQRQWVSADQKRLAALVEGSNDAIIGKALDGRVTDWNRAAERMFGYAAEDAVGRTLLELVVPPDLAAEEEDILARVSRGETVPHFTTRRRRRDGQAIDVSITVSPVRGADGRVIGASKIARDITQQTAAEAALSEARERLAMTTQTTGVGCWEWDLQTNALVLDKTMLALYQLPGPRSAFTLDDWRALVHPDDLDLVTLALNQAQTGGPPYDTTFRIVTPAGAIRHIRGKGSVYFDGAGKAVRMLGVNFDVTKEKEQEARTRQMNAVLERKVEARTAELRALSAQQGAILADAAYAIIATDLDGIITTLNPAAERMLGYTAEELVGRATPERFHDPEEIEARAMALGAELGEAVEAGFQAFVAKARRGVTDANEWTYIRKDGSRLPVLLTVSALRADDGATFGYLGMVVDLSERREREQEIRDSRRFLQAITDGIPGMVGYWDANLICRFANQAYRVWFGRDGEEVLGLHLRDLLGPTLFAENEPHINGALAGESRRFERTLTKADGSVGHTWAHYIPDLEGRVVRGFYVLVTDVTELKETQVQLETLNRALRARTREAESATIAKSQFLANMSHEIRSPMNAILGMLQLQLGTELSARQRDYATKAHAATQSLLRLLNDILDFSKIDAGKMTLEQQPFSVDGMMREISSILAASVGPKPLDVVFAIDPTVPASLRGDAFRLRQVLLNLAGNAIKFTDDGEVVVAIKVRGLEAGRCVLDFSIRDTGIGIAPEHVATIFDGFSQAEASTTRRYGGTGLGLAISRRLLALMGADLEVESSPGVGSTFRFTLALAPVADDASAMASMAPHNPGRRILFIDDHESSCIAIAGLVESLGWRGDQASSGREALALLRQSPPDAPYDAVLLDWNTPNFDGWETARQIRRLRPAAETPIIVTVTAQQREELAIFSQSEPGLVDAFVVKPLTASMLFDAVMDASARQIATESRGQSPTGRMRLAGLRLLVVDDNLMNQQVAQELLSNEGAIVHVATGGTAGVEAALSAAPPYDLVLMDIQMPDLDGYEATRRLRDHPETRSVPILAMTANAMDTDKQACAEAGMSGHVAKPIDLDVLVAAILTHVSTDGRRTPLPRPAAVAANDRQTGDFDMALRRMGDNRAIFDNIAGRFLSEAPGMMADLRAHLREDAGADAARVLHTLKGLAGTVGLQPIATLAALLESNLKDRGGMTDGELSTLEAALAKGGASLGAYTGQPGPS</sequence>
<protein>
    <recommendedName>
        <fullName evidence="14">Sensory/regulatory protein RpfC</fullName>
        <ecNumber evidence="3">2.7.13.3</ecNumber>
    </recommendedName>
</protein>
<feature type="modified residue" description="Phosphohistidine" evidence="15">
    <location>
        <position position="1506"/>
    </location>
</feature>
<keyword evidence="11 17" id="KW-1133">Transmembrane helix</keyword>
<dbReference type="InterPro" id="IPR036890">
    <property type="entry name" value="HATPase_C_sf"/>
</dbReference>
<keyword evidence="5 16" id="KW-0597">Phosphoprotein</keyword>
<dbReference type="InterPro" id="IPR036641">
    <property type="entry name" value="HPT_dom_sf"/>
</dbReference>
<comment type="catalytic activity">
    <reaction evidence="1">
        <text>ATP + protein L-histidine = ADP + protein N-phospho-L-histidine.</text>
        <dbReference type="EC" id="2.7.13.3"/>
    </reaction>
</comment>
<dbReference type="NCBIfam" id="TIGR00229">
    <property type="entry name" value="sensory_box"/>
    <property type="match status" value="3"/>
</dbReference>
<dbReference type="InterPro" id="IPR001789">
    <property type="entry name" value="Sig_transdc_resp-reg_receiver"/>
</dbReference>
<dbReference type="Pfam" id="PF08448">
    <property type="entry name" value="PAS_4"/>
    <property type="match status" value="1"/>
</dbReference>
<proteinExistence type="predicted"/>
<reference evidence="23 24" key="1">
    <citation type="submission" date="2020-08" db="EMBL/GenBank/DDBJ databases">
        <title>Genomic Encyclopedia of Type Strains, Phase IV (KMG-IV): sequencing the most valuable type-strain genomes for metagenomic binning, comparative biology and taxonomic classification.</title>
        <authorList>
            <person name="Goeker M."/>
        </authorList>
    </citation>
    <scope>NUCLEOTIDE SEQUENCE [LARGE SCALE GENOMIC DNA]</scope>
    <source>
        <strain evidence="23 24">DSM 22198</strain>
    </source>
</reference>
<dbReference type="SUPFAM" id="SSF47384">
    <property type="entry name" value="Homodimeric domain of signal transducing histidine kinase"/>
    <property type="match status" value="1"/>
</dbReference>
<dbReference type="GO" id="GO:0005886">
    <property type="term" value="C:plasma membrane"/>
    <property type="evidence" value="ECO:0007669"/>
    <property type="project" value="UniProtKB-SubCell"/>
</dbReference>
<dbReference type="InterPro" id="IPR008207">
    <property type="entry name" value="Sig_transdc_His_kin_Hpt_dom"/>
</dbReference>
<evidence type="ECO:0000256" key="17">
    <source>
        <dbReference type="SAM" id="Phobius"/>
    </source>
</evidence>
<dbReference type="PROSITE" id="PS50113">
    <property type="entry name" value="PAC"/>
    <property type="match status" value="4"/>
</dbReference>
<dbReference type="GO" id="GO:0006355">
    <property type="term" value="P:regulation of DNA-templated transcription"/>
    <property type="evidence" value="ECO:0007669"/>
    <property type="project" value="InterPro"/>
</dbReference>
<keyword evidence="6" id="KW-0808">Transferase</keyword>
<dbReference type="InterPro" id="IPR003661">
    <property type="entry name" value="HisK_dim/P_dom"/>
</dbReference>
<dbReference type="InterPro" id="IPR036097">
    <property type="entry name" value="HisK_dim/P_sf"/>
</dbReference>
<evidence type="ECO:0000256" key="11">
    <source>
        <dbReference type="ARBA" id="ARBA00022989"/>
    </source>
</evidence>
<dbReference type="InterPro" id="IPR013655">
    <property type="entry name" value="PAS_fold_3"/>
</dbReference>
<evidence type="ECO:0000256" key="7">
    <source>
        <dbReference type="ARBA" id="ARBA00022692"/>
    </source>
</evidence>
<dbReference type="SUPFAM" id="SSF103190">
    <property type="entry name" value="Sensory domain-like"/>
    <property type="match status" value="1"/>
</dbReference>
<evidence type="ECO:0000256" key="14">
    <source>
        <dbReference type="ARBA" id="ARBA00068150"/>
    </source>
</evidence>
<dbReference type="InterPro" id="IPR048760">
    <property type="entry name" value="VP0354-like_sensor_dom"/>
</dbReference>
<dbReference type="InterPro" id="IPR001610">
    <property type="entry name" value="PAC"/>
</dbReference>
<dbReference type="SUPFAM" id="SSF55874">
    <property type="entry name" value="ATPase domain of HSP90 chaperone/DNA topoisomerase II/histidine kinase"/>
    <property type="match status" value="1"/>
</dbReference>
<dbReference type="CDD" id="cd00082">
    <property type="entry name" value="HisKA"/>
    <property type="match status" value="1"/>
</dbReference>
<dbReference type="PANTHER" id="PTHR45339">
    <property type="entry name" value="HYBRID SIGNAL TRANSDUCTION HISTIDINE KINASE J"/>
    <property type="match status" value="1"/>
</dbReference>
<dbReference type="FunFam" id="3.30.565.10:FF:000010">
    <property type="entry name" value="Sensor histidine kinase RcsC"/>
    <property type="match status" value="1"/>
</dbReference>
<evidence type="ECO:0000256" key="4">
    <source>
        <dbReference type="ARBA" id="ARBA00022475"/>
    </source>
</evidence>
<keyword evidence="10" id="KW-0067">ATP-binding</keyword>
<dbReference type="SMART" id="SM00388">
    <property type="entry name" value="HisKA"/>
    <property type="match status" value="1"/>
</dbReference>
<evidence type="ECO:0000256" key="8">
    <source>
        <dbReference type="ARBA" id="ARBA00022741"/>
    </source>
</evidence>
<evidence type="ECO:0000259" key="22">
    <source>
        <dbReference type="PROSITE" id="PS50894"/>
    </source>
</evidence>
<dbReference type="SMART" id="SM00091">
    <property type="entry name" value="PAS"/>
    <property type="match status" value="4"/>
</dbReference>
<dbReference type="InterPro" id="IPR005467">
    <property type="entry name" value="His_kinase_dom"/>
</dbReference>
<dbReference type="PROSITE" id="PS50109">
    <property type="entry name" value="HIS_KIN"/>
    <property type="match status" value="1"/>
</dbReference>
<dbReference type="Gene3D" id="3.40.50.2300">
    <property type="match status" value="2"/>
</dbReference>
<keyword evidence="17" id="KW-0472">Membrane</keyword>
<dbReference type="InterPro" id="IPR013656">
    <property type="entry name" value="PAS_4"/>
</dbReference>
<dbReference type="Pfam" id="PF02518">
    <property type="entry name" value="HATPase_c"/>
    <property type="match status" value="1"/>
</dbReference>
<feature type="domain" description="PAC" evidence="21">
    <location>
        <begin position="727"/>
        <end position="779"/>
    </location>
</feature>
<evidence type="ECO:0000256" key="5">
    <source>
        <dbReference type="ARBA" id="ARBA00022553"/>
    </source>
</evidence>
<dbReference type="SMART" id="SM00086">
    <property type="entry name" value="PAC"/>
    <property type="match status" value="4"/>
</dbReference>
<gene>
    <name evidence="23" type="ORF">FHS74_005673</name>
</gene>
<dbReference type="EMBL" id="JACIIZ010000024">
    <property type="protein sequence ID" value="MBB6255074.1"/>
    <property type="molecule type" value="Genomic_DNA"/>
</dbReference>
<dbReference type="Pfam" id="PF00512">
    <property type="entry name" value="HisKA"/>
    <property type="match status" value="1"/>
</dbReference>
<keyword evidence="12" id="KW-0902">Two-component regulatory system</keyword>
<dbReference type="PANTHER" id="PTHR45339:SF5">
    <property type="entry name" value="HISTIDINE KINASE"/>
    <property type="match status" value="1"/>
</dbReference>
<evidence type="ECO:0000256" key="6">
    <source>
        <dbReference type="ARBA" id="ARBA00022679"/>
    </source>
</evidence>
<dbReference type="InterPro" id="IPR003594">
    <property type="entry name" value="HATPase_dom"/>
</dbReference>
<feature type="domain" description="PAS" evidence="20">
    <location>
        <begin position="645"/>
        <end position="713"/>
    </location>
</feature>
<dbReference type="Pfam" id="PF00989">
    <property type="entry name" value="PAS"/>
    <property type="match status" value="1"/>
</dbReference>
<evidence type="ECO:0000256" key="1">
    <source>
        <dbReference type="ARBA" id="ARBA00000085"/>
    </source>
</evidence>
<feature type="domain" description="Histidine kinase" evidence="18">
    <location>
        <begin position="928"/>
        <end position="1149"/>
    </location>
</feature>
<evidence type="ECO:0000256" key="9">
    <source>
        <dbReference type="ARBA" id="ARBA00022777"/>
    </source>
</evidence>
<keyword evidence="24" id="KW-1185">Reference proteome</keyword>
<dbReference type="PROSITE" id="PS50894">
    <property type="entry name" value="HPT"/>
    <property type="match status" value="1"/>
</dbReference>
<feature type="modified residue" description="4-aspartylphosphate" evidence="16">
    <location>
        <position position="1221"/>
    </location>
</feature>
<dbReference type="SMART" id="SM00387">
    <property type="entry name" value="HATPase_c"/>
    <property type="match status" value="1"/>
</dbReference>
<evidence type="ECO:0000259" key="19">
    <source>
        <dbReference type="PROSITE" id="PS50110"/>
    </source>
</evidence>
<dbReference type="Pfam" id="PF08447">
    <property type="entry name" value="PAS_3"/>
    <property type="match status" value="1"/>
</dbReference>
<dbReference type="InterPro" id="IPR011006">
    <property type="entry name" value="CheY-like_superfamily"/>
</dbReference>
<dbReference type="CDD" id="cd00130">
    <property type="entry name" value="PAS"/>
    <property type="match status" value="4"/>
</dbReference>
<feature type="domain" description="PAC" evidence="21">
    <location>
        <begin position="852"/>
        <end position="903"/>
    </location>
</feature>
<evidence type="ECO:0000256" key="13">
    <source>
        <dbReference type="ARBA" id="ARBA00064003"/>
    </source>
</evidence>
<evidence type="ECO:0000256" key="15">
    <source>
        <dbReference type="PROSITE-ProRule" id="PRU00110"/>
    </source>
</evidence>
<dbReference type="Pfam" id="PF01627">
    <property type="entry name" value="Hpt"/>
    <property type="match status" value="1"/>
</dbReference>
<name>A0A7X0EHV4_9PROT</name>
<feature type="domain" description="Response regulatory" evidence="19">
    <location>
        <begin position="1314"/>
        <end position="1432"/>
    </location>
</feature>
<dbReference type="Gene3D" id="1.10.287.130">
    <property type="match status" value="1"/>
</dbReference>
<comment type="subcellular location">
    <subcellularLocation>
        <location evidence="2">Cell membrane</location>
        <topology evidence="2">Multi-pass membrane protein</topology>
    </subcellularLocation>
</comment>
<dbReference type="InterPro" id="IPR035965">
    <property type="entry name" value="PAS-like_dom_sf"/>
</dbReference>
<feature type="domain" description="HPt" evidence="22">
    <location>
        <begin position="1467"/>
        <end position="1559"/>
    </location>
</feature>
<evidence type="ECO:0000259" key="18">
    <source>
        <dbReference type="PROSITE" id="PS50109"/>
    </source>
</evidence>
<dbReference type="Gene3D" id="3.30.450.20">
    <property type="entry name" value="PAS domain"/>
    <property type="match status" value="5"/>
</dbReference>
<dbReference type="GO" id="GO:0005524">
    <property type="term" value="F:ATP binding"/>
    <property type="evidence" value="ECO:0007669"/>
    <property type="project" value="UniProtKB-KW"/>
</dbReference>
<organism evidence="23 24">
    <name type="scientific">Nitrospirillum iridis</name>
    <dbReference type="NCBI Taxonomy" id="765888"/>
    <lineage>
        <taxon>Bacteria</taxon>
        <taxon>Pseudomonadati</taxon>
        <taxon>Pseudomonadota</taxon>
        <taxon>Alphaproteobacteria</taxon>
        <taxon>Rhodospirillales</taxon>
        <taxon>Azospirillaceae</taxon>
        <taxon>Nitrospirillum</taxon>
    </lineage>
</organism>
<evidence type="ECO:0000259" key="21">
    <source>
        <dbReference type="PROSITE" id="PS50113"/>
    </source>
</evidence>
<dbReference type="EC" id="2.7.13.3" evidence="3"/>
<dbReference type="CDD" id="cd17546">
    <property type="entry name" value="REC_hyHK_CKI1_RcsC-like"/>
    <property type="match status" value="2"/>
</dbReference>
<dbReference type="Gene3D" id="1.20.120.160">
    <property type="entry name" value="HPT domain"/>
    <property type="match status" value="1"/>
</dbReference>
<dbReference type="InterPro" id="IPR004358">
    <property type="entry name" value="Sig_transdc_His_kin-like_C"/>
</dbReference>
<keyword evidence="9" id="KW-0418">Kinase</keyword>
<feature type="domain" description="PAC" evidence="21">
    <location>
        <begin position="439"/>
        <end position="491"/>
    </location>
</feature>
<dbReference type="InterPro" id="IPR029151">
    <property type="entry name" value="Sensor-like_sf"/>
</dbReference>
<keyword evidence="7 17" id="KW-0812">Transmembrane</keyword>
<dbReference type="RefSeq" id="WP_184807593.1">
    <property type="nucleotide sequence ID" value="NZ_JACIIZ010000024.1"/>
</dbReference>
<dbReference type="InterPro" id="IPR013767">
    <property type="entry name" value="PAS_fold"/>
</dbReference>
<dbReference type="Pfam" id="PF21623">
    <property type="entry name" value="HK_sensor_dom_bact"/>
    <property type="match status" value="1"/>
</dbReference>
<accession>A0A7X0EHV4</accession>
<dbReference type="CDD" id="cd16922">
    <property type="entry name" value="HATPase_EvgS-ArcB-TorS-like"/>
    <property type="match status" value="1"/>
</dbReference>
<feature type="domain" description="PAS" evidence="20">
    <location>
        <begin position="365"/>
        <end position="436"/>
    </location>
</feature>
<dbReference type="Pfam" id="PF13426">
    <property type="entry name" value="PAS_9"/>
    <property type="match status" value="1"/>
</dbReference>
<dbReference type="SUPFAM" id="SSF47226">
    <property type="entry name" value="Histidine-containing phosphotransfer domain, HPT domain"/>
    <property type="match status" value="1"/>
</dbReference>
<dbReference type="SMART" id="SM00448">
    <property type="entry name" value="REC"/>
    <property type="match status" value="2"/>
</dbReference>
<dbReference type="Gene3D" id="3.30.565.10">
    <property type="entry name" value="Histidine kinase-like ATPase, C-terminal domain"/>
    <property type="match status" value="1"/>
</dbReference>
<dbReference type="CDD" id="cd00088">
    <property type="entry name" value="HPT"/>
    <property type="match status" value="1"/>
</dbReference>
<evidence type="ECO:0000256" key="3">
    <source>
        <dbReference type="ARBA" id="ARBA00012438"/>
    </source>
</evidence>
<dbReference type="InterPro" id="IPR000014">
    <property type="entry name" value="PAS"/>
</dbReference>
<keyword evidence="8" id="KW-0547">Nucleotide-binding</keyword>
<dbReference type="PRINTS" id="PR00344">
    <property type="entry name" value="BCTRLSENSOR"/>
</dbReference>
<keyword evidence="4" id="KW-1003">Cell membrane</keyword>
<evidence type="ECO:0000256" key="12">
    <source>
        <dbReference type="ARBA" id="ARBA00023012"/>
    </source>
</evidence>
<comment type="caution">
    <text evidence="23">The sequence shown here is derived from an EMBL/GenBank/DDBJ whole genome shotgun (WGS) entry which is preliminary data.</text>
</comment>
<dbReference type="GO" id="GO:0000155">
    <property type="term" value="F:phosphorelay sensor kinase activity"/>
    <property type="evidence" value="ECO:0007669"/>
    <property type="project" value="InterPro"/>
</dbReference>
<evidence type="ECO:0000256" key="10">
    <source>
        <dbReference type="ARBA" id="ARBA00022840"/>
    </source>
</evidence>
<dbReference type="Pfam" id="PF00072">
    <property type="entry name" value="Response_reg"/>
    <property type="match status" value="2"/>
</dbReference>
<dbReference type="PROSITE" id="PS50112">
    <property type="entry name" value="PAS"/>
    <property type="match status" value="2"/>
</dbReference>
<dbReference type="SUPFAM" id="SSF52172">
    <property type="entry name" value="CheY-like"/>
    <property type="match status" value="2"/>
</dbReference>
<dbReference type="InterPro" id="IPR000700">
    <property type="entry name" value="PAS-assoc_C"/>
</dbReference>
<dbReference type="SMART" id="SM00073">
    <property type="entry name" value="HPT"/>
    <property type="match status" value="1"/>
</dbReference>
<evidence type="ECO:0000259" key="20">
    <source>
        <dbReference type="PROSITE" id="PS50112"/>
    </source>
</evidence>
<comment type="subunit">
    <text evidence="13">At low DSF concentrations, interacts with RpfF.</text>
</comment>
<feature type="domain" description="PAC" evidence="21">
    <location>
        <begin position="567"/>
        <end position="619"/>
    </location>
</feature>
<feature type="transmembrane region" description="Helical" evidence="17">
    <location>
        <begin position="12"/>
        <end position="34"/>
    </location>
</feature>
<evidence type="ECO:0000313" key="23">
    <source>
        <dbReference type="EMBL" id="MBB6255074.1"/>
    </source>
</evidence>
<evidence type="ECO:0000256" key="16">
    <source>
        <dbReference type="PROSITE-ProRule" id="PRU00169"/>
    </source>
</evidence>
<feature type="domain" description="Response regulatory" evidence="19">
    <location>
        <begin position="1168"/>
        <end position="1291"/>
    </location>
</feature>
<feature type="modified residue" description="4-aspartylphosphate" evidence="16">
    <location>
        <position position="1365"/>
    </location>
</feature>
<evidence type="ECO:0000313" key="24">
    <source>
        <dbReference type="Proteomes" id="UP000539175"/>
    </source>
</evidence>
<evidence type="ECO:0000256" key="2">
    <source>
        <dbReference type="ARBA" id="ARBA00004651"/>
    </source>
</evidence>
<dbReference type="PROSITE" id="PS50110">
    <property type="entry name" value="RESPONSE_REGULATORY"/>
    <property type="match status" value="2"/>
</dbReference>
<dbReference type="Proteomes" id="UP000539175">
    <property type="component" value="Unassembled WGS sequence"/>
</dbReference>